<sequence>MTPLQQLIDQIRQEERLPDVVSGRCVHEIVEMASCSSCVDVCPQHAWSLDDEALRLDTALCDGCGLCMPACPEGAISIRYEILIGDWEKRKIVLCACEKAGISRKDGAIPCIHIVGTKDILKLYRNGYSEWVVATGRCTECMRNSGAKLSERVDQINSALSVNTITPISYRRLSSCEWQRISSLWVEDHAASRLSRRGFLQGMIEGSLRPTSALFNLHEGETDEYTTPGELLPTKDESTVWPYVPQFDAVQCNGCDACVRLCPHGAIDLNDTGERMYYSVEPQLCSGCGICVDICNAQAISVNKWSKPKHRDVALERMKCSCCGNQVHVPTVSRVRSQQHCRICAQVNHHKNLYQIVE</sequence>
<dbReference type="PANTHER" id="PTHR24960:SF79">
    <property type="entry name" value="PHOTOSYSTEM I IRON-SULFUR CENTER"/>
    <property type="match status" value="1"/>
</dbReference>
<evidence type="ECO:0000256" key="2">
    <source>
        <dbReference type="ARBA" id="ARBA00022723"/>
    </source>
</evidence>
<dbReference type="InterPro" id="IPR017896">
    <property type="entry name" value="4Fe4S_Fe-S-bd"/>
</dbReference>
<evidence type="ECO:0000256" key="1">
    <source>
        <dbReference type="ARBA" id="ARBA00022485"/>
    </source>
</evidence>
<accession>A0A7Z1AD66</accession>
<dbReference type="InterPro" id="IPR050157">
    <property type="entry name" value="PSI_iron-sulfur_center"/>
</dbReference>
<reference evidence="8 9" key="1">
    <citation type="submission" date="2016-06" db="EMBL/GenBank/DDBJ databases">
        <title>Genome sequence of endosymbiont of Candidatus Endolucinida thiodiazotropha.</title>
        <authorList>
            <person name="Poehlein A."/>
            <person name="Koenig S."/>
            <person name="Heiden S.E."/>
            <person name="Thuermer A."/>
            <person name="Voget S."/>
            <person name="Daniel R."/>
            <person name="Markert S."/>
            <person name="Gros O."/>
            <person name="Schweder T."/>
        </authorList>
    </citation>
    <scope>NUCLEOTIDE SEQUENCE [LARGE SCALE GENOMIC DNA]</scope>
    <source>
        <strain evidence="8 9">COS</strain>
    </source>
</reference>
<keyword evidence="9" id="KW-1185">Reference proteome</keyword>
<evidence type="ECO:0000256" key="4">
    <source>
        <dbReference type="ARBA" id="ARBA00023014"/>
    </source>
</evidence>
<dbReference type="AlphaFoldDB" id="A0A7Z1AD66"/>
<name>A0A7Z1AD66_9GAMM</name>
<evidence type="ECO:0000313" key="9">
    <source>
        <dbReference type="Proteomes" id="UP000094769"/>
    </source>
</evidence>
<organism evidence="8 9">
    <name type="scientific">Candidatus Thiodiazotropha endolucinida</name>
    <dbReference type="NCBI Taxonomy" id="1655433"/>
    <lineage>
        <taxon>Bacteria</taxon>
        <taxon>Pseudomonadati</taxon>
        <taxon>Pseudomonadota</taxon>
        <taxon>Gammaproteobacteria</taxon>
        <taxon>Chromatiales</taxon>
        <taxon>Sedimenticolaceae</taxon>
        <taxon>Candidatus Thiodiazotropha</taxon>
    </lineage>
</organism>
<dbReference type="Pfam" id="PF00037">
    <property type="entry name" value="Fer4"/>
    <property type="match status" value="1"/>
</dbReference>
<dbReference type="PANTHER" id="PTHR24960">
    <property type="entry name" value="PHOTOSYSTEM I IRON-SULFUR CENTER-RELATED"/>
    <property type="match status" value="1"/>
</dbReference>
<keyword evidence="1" id="KW-0004">4Fe-4S</keyword>
<feature type="domain" description="SWIM-type" evidence="6">
    <location>
        <begin position="80"/>
        <end position="122"/>
    </location>
</feature>
<dbReference type="PROSITE" id="PS50966">
    <property type="entry name" value="ZF_SWIM"/>
    <property type="match status" value="1"/>
</dbReference>
<feature type="domain" description="4Fe-4S ferredoxin-type" evidence="7">
    <location>
        <begin position="243"/>
        <end position="272"/>
    </location>
</feature>
<keyword evidence="3" id="KW-0408">Iron</keyword>
<dbReference type="InterPro" id="IPR017900">
    <property type="entry name" value="4Fe4S_Fe_S_CS"/>
</dbReference>
<dbReference type="GO" id="GO:0051539">
    <property type="term" value="F:4 iron, 4 sulfur cluster binding"/>
    <property type="evidence" value="ECO:0007669"/>
    <property type="project" value="UniProtKB-KW"/>
</dbReference>
<proteinExistence type="predicted"/>
<feature type="domain" description="4Fe-4S ferredoxin-type" evidence="7">
    <location>
        <begin position="52"/>
        <end position="81"/>
    </location>
</feature>
<dbReference type="OrthoDB" id="9808559at2"/>
<keyword evidence="5" id="KW-0863">Zinc-finger</keyword>
<evidence type="ECO:0000259" key="6">
    <source>
        <dbReference type="PROSITE" id="PS50966"/>
    </source>
</evidence>
<evidence type="ECO:0000313" key="8">
    <source>
        <dbReference type="EMBL" id="ODJ85646.1"/>
    </source>
</evidence>
<evidence type="ECO:0000256" key="3">
    <source>
        <dbReference type="ARBA" id="ARBA00023004"/>
    </source>
</evidence>
<dbReference type="InterPro" id="IPR007527">
    <property type="entry name" value="Znf_SWIM"/>
</dbReference>
<evidence type="ECO:0000256" key="5">
    <source>
        <dbReference type="PROSITE-ProRule" id="PRU00325"/>
    </source>
</evidence>
<feature type="domain" description="4Fe-4S ferredoxin-type" evidence="7">
    <location>
        <begin position="276"/>
        <end position="305"/>
    </location>
</feature>
<dbReference type="SUPFAM" id="SSF54862">
    <property type="entry name" value="4Fe-4S ferredoxins"/>
    <property type="match status" value="2"/>
</dbReference>
<dbReference type="EMBL" id="MARB01000042">
    <property type="protein sequence ID" value="ODJ85646.1"/>
    <property type="molecule type" value="Genomic_DNA"/>
</dbReference>
<evidence type="ECO:0000259" key="7">
    <source>
        <dbReference type="PROSITE" id="PS51379"/>
    </source>
</evidence>
<comment type="caution">
    <text evidence="8">The sequence shown here is derived from an EMBL/GenBank/DDBJ whole genome shotgun (WGS) entry which is preliminary data.</text>
</comment>
<dbReference type="Proteomes" id="UP000094769">
    <property type="component" value="Unassembled WGS sequence"/>
</dbReference>
<dbReference type="PROSITE" id="PS00198">
    <property type="entry name" value="4FE4S_FER_1"/>
    <property type="match status" value="2"/>
</dbReference>
<keyword evidence="4" id="KW-0411">Iron-sulfur</keyword>
<keyword evidence="2" id="KW-0479">Metal-binding</keyword>
<dbReference type="Gene3D" id="3.30.70.20">
    <property type="match status" value="2"/>
</dbReference>
<dbReference type="GO" id="GO:0008270">
    <property type="term" value="F:zinc ion binding"/>
    <property type="evidence" value="ECO:0007669"/>
    <property type="project" value="UniProtKB-KW"/>
</dbReference>
<keyword evidence="5" id="KW-0862">Zinc</keyword>
<gene>
    <name evidence="8" type="ORF">CODIS_41350</name>
</gene>
<protein>
    <submittedName>
        <fullName evidence="8">2-ketoisovalerate ferredoxin oxidoreductase subunit delta</fullName>
    </submittedName>
</protein>
<dbReference type="PROSITE" id="PS51379">
    <property type="entry name" value="4FE4S_FER_2"/>
    <property type="match status" value="3"/>
</dbReference>
<dbReference type="Pfam" id="PF13187">
    <property type="entry name" value="Fer4_9"/>
    <property type="match status" value="1"/>
</dbReference>